<keyword evidence="1" id="KW-0732">Signal</keyword>
<sequence>MNRFHGLTLSKRRLLATLAILAIAPPLSLHAQSASPPVVSSATRTIIVASTTSTQDSGLFEHILPIFTAKTGITVRVIAQGTGQALDTARRGDADVAFVHARSQEEKFVADGFGVARRPVMYNDFVLIGPASDPAGIKGTKDIAIALKAISDKNLPFVSRGDRSGTHAAELNLWKLASVNLDAVKGPWYREIGQGMGAALNTAGASEAYVLADRGTWLGFKNRQNLAIIVEGDKRLFNQYGVILVDPKRHPHVKAADGKAFIDWLTGADGQKAISDYKIGGEQLFFPNAGAGGV</sequence>
<feature type="domain" description="PBP" evidence="2">
    <location>
        <begin position="41"/>
        <end position="267"/>
    </location>
</feature>
<dbReference type="Gene3D" id="3.40.190.10">
    <property type="entry name" value="Periplasmic binding protein-like II"/>
    <property type="match status" value="2"/>
</dbReference>
<accession>A0A1W9I2Q2</accession>
<feature type="chain" id="PRO_5013117414" description="PBP domain-containing protein" evidence="1">
    <location>
        <begin position="32"/>
        <end position="294"/>
    </location>
</feature>
<dbReference type="InterPro" id="IPR052738">
    <property type="entry name" value="ABC-Tungstate_binding"/>
</dbReference>
<dbReference type="RefSeq" id="WP_376803739.1">
    <property type="nucleotide sequence ID" value="NZ_LWDL01000007.1"/>
</dbReference>
<protein>
    <recommendedName>
        <fullName evidence="2">PBP domain-containing protein</fullName>
    </recommendedName>
</protein>
<dbReference type="InterPro" id="IPR024370">
    <property type="entry name" value="PBP_domain"/>
</dbReference>
<dbReference type="SUPFAM" id="SSF53850">
    <property type="entry name" value="Periplasmic binding protein-like II"/>
    <property type="match status" value="1"/>
</dbReference>
<reference evidence="3 4" key="1">
    <citation type="journal article" date="2017" name="Water Res.">
        <title>Comammox in drinking water systems.</title>
        <authorList>
            <person name="Wang Y."/>
            <person name="Ma L."/>
            <person name="Mao Y."/>
            <person name="Jiang X."/>
            <person name="Xia Y."/>
            <person name="Yu K."/>
            <person name="Li B."/>
            <person name="Zhang T."/>
        </authorList>
    </citation>
    <scope>NUCLEOTIDE SEQUENCE [LARGE SCALE GENOMIC DNA]</scope>
    <source>
        <strain evidence="3">SG_bin8</strain>
    </source>
</reference>
<evidence type="ECO:0000313" key="4">
    <source>
        <dbReference type="Proteomes" id="UP000192872"/>
    </source>
</evidence>
<feature type="signal peptide" evidence="1">
    <location>
        <begin position="1"/>
        <end position="31"/>
    </location>
</feature>
<dbReference type="PANTHER" id="PTHR37945:SF1">
    <property type="entry name" value="EXTRACELLULAR TUNGSTATE BINDING PROTEIN"/>
    <property type="match status" value="1"/>
</dbReference>
<evidence type="ECO:0000259" key="2">
    <source>
        <dbReference type="Pfam" id="PF12849"/>
    </source>
</evidence>
<comment type="caution">
    <text evidence="3">The sequence shown here is derived from an EMBL/GenBank/DDBJ whole genome shotgun (WGS) entry which is preliminary data.</text>
</comment>
<evidence type="ECO:0000256" key="1">
    <source>
        <dbReference type="SAM" id="SignalP"/>
    </source>
</evidence>
<dbReference type="STRING" id="1827387.A4S15_14580"/>
<gene>
    <name evidence="3" type="ORF">A4S15_14580</name>
</gene>
<organism evidence="3 4">
    <name type="scientific">Candidatus Raskinella chloraquaticus</name>
    <dbReference type="NCBI Taxonomy" id="1951219"/>
    <lineage>
        <taxon>Bacteria</taxon>
        <taxon>Pseudomonadati</taxon>
        <taxon>Pseudomonadota</taxon>
        <taxon>Alphaproteobacteria</taxon>
        <taxon>Hyphomicrobiales</taxon>
        <taxon>Phreatobacteraceae</taxon>
        <taxon>Candidatus Raskinella</taxon>
    </lineage>
</organism>
<dbReference type="Pfam" id="PF12849">
    <property type="entry name" value="PBP_like_2"/>
    <property type="match status" value="1"/>
</dbReference>
<proteinExistence type="predicted"/>
<dbReference type="EMBL" id="LWDL01000007">
    <property type="protein sequence ID" value="OQW53711.1"/>
    <property type="molecule type" value="Genomic_DNA"/>
</dbReference>
<dbReference type="AlphaFoldDB" id="A0A1W9I2Q2"/>
<name>A0A1W9I2Q2_9HYPH</name>
<dbReference type="PANTHER" id="PTHR37945">
    <property type="entry name" value="EXTRACELLULAR TUNGSTATE BINDING PROTEIN"/>
    <property type="match status" value="1"/>
</dbReference>
<evidence type="ECO:0000313" key="3">
    <source>
        <dbReference type="EMBL" id="OQW53711.1"/>
    </source>
</evidence>
<dbReference type="Proteomes" id="UP000192872">
    <property type="component" value="Unassembled WGS sequence"/>
</dbReference>